<dbReference type="AlphaFoldDB" id="A0A031LPY1"/>
<dbReference type="STRING" id="1160895.CM19_05340"/>
<dbReference type="OrthoDB" id="39186at2157"/>
<sequence length="69" mass="8266">MLKHGKYIYVNVGNGYYIKVRILKKRDENSPDRYIPIFRTSRRVRKAKVVKLDDLPVEVRDRLSKSFLL</sequence>
<dbReference type="EMBL" id="JFZT01000039">
    <property type="protein sequence ID" value="EZQ06800.1"/>
    <property type="molecule type" value="Genomic_DNA"/>
</dbReference>
<evidence type="ECO:0000313" key="3">
    <source>
        <dbReference type="Proteomes" id="UP000024332"/>
    </source>
</evidence>
<name>A0A031LPY1_9CREN</name>
<gene>
    <name evidence="2" type="ORF">CM19_05340</name>
</gene>
<reference evidence="2 3" key="1">
    <citation type="submission" date="2014-03" db="EMBL/GenBank/DDBJ databases">
        <title>Draft genome sequence of the novel thermoacidophilic archaea Acidianus copahuensis ALE1 strain, isolated from Copahue volcanic area in Neuquen Argentina.</title>
        <authorList>
            <person name="Urbieta M.S."/>
            <person name="Rascovan N."/>
            <person name="Castro C."/>
            <person name="Revale S."/>
            <person name="Giaveno M.A."/>
            <person name="Vazquez M.P."/>
            <person name="Donati E.R."/>
        </authorList>
    </citation>
    <scope>NUCLEOTIDE SEQUENCE [LARGE SCALE GENOMIC DNA]</scope>
    <source>
        <strain evidence="2 3">ALE1</strain>
    </source>
</reference>
<protein>
    <recommendedName>
        <fullName evidence="1">DUF5622 domain-containing protein</fullName>
    </recommendedName>
</protein>
<keyword evidence="3" id="KW-1185">Reference proteome</keyword>
<organism evidence="2 3">
    <name type="scientific">Candidatus Acidianus copahuensis</name>
    <dbReference type="NCBI Taxonomy" id="1160895"/>
    <lineage>
        <taxon>Archaea</taxon>
        <taxon>Thermoproteota</taxon>
        <taxon>Thermoprotei</taxon>
        <taxon>Sulfolobales</taxon>
        <taxon>Sulfolobaceae</taxon>
        <taxon>Acidianus</taxon>
    </lineage>
</organism>
<dbReference type="Pfam" id="PF18533">
    <property type="entry name" value="DUF5622"/>
    <property type="match status" value="1"/>
</dbReference>
<dbReference type="Proteomes" id="UP000024332">
    <property type="component" value="Unassembled WGS sequence"/>
</dbReference>
<proteinExistence type="predicted"/>
<accession>A0A031LPY1</accession>
<feature type="domain" description="DUF5622" evidence="1">
    <location>
        <begin position="2"/>
        <end position="64"/>
    </location>
</feature>
<dbReference type="InterPro" id="IPR041043">
    <property type="entry name" value="DUF5622"/>
</dbReference>
<comment type="caution">
    <text evidence="2">The sequence shown here is derived from an EMBL/GenBank/DDBJ whole genome shotgun (WGS) entry which is preliminary data.</text>
</comment>
<dbReference type="Gene3D" id="3.30.160.830">
    <property type="match status" value="1"/>
</dbReference>
<dbReference type="RefSeq" id="WP_048099335.1">
    <property type="nucleotide sequence ID" value="NZ_JFZT01000039.1"/>
</dbReference>
<evidence type="ECO:0000313" key="2">
    <source>
        <dbReference type="EMBL" id="EZQ06800.1"/>
    </source>
</evidence>
<evidence type="ECO:0000259" key="1">
    <source>
        <dbReference type="Pfam" id="PF18533"/>
    </source>
</evidence>